<dbReference type="CDD" id="cd11526">
    <property type="entry name" value="SYLF_FYVE"/>
    <property type="match status" value="1"/>
</dbReference>
<feature type="compositionally biased region" description="Basic and acidic residues" evidence="1">
    <location>
        <begin position="14"/>
        <end position="27"/>
    </location>
</feature>
<accession>A0AAD3HEV9</accession>
<dbReference type="InterPro" id="IPR007461">
    <property type="entry name" value="Ysc84_actin-binding"/>
</dbReference>
<dbReference type="Pfam" id="PF00787">
    <property type="entry name" value="PX"/>
    <property type="match status" value="1"/>
</dbReference>
<evidence type="ECO:0000313" key="3">
    <source>
        <dbReference type="EMBL" id="GFH60438.1"/>
    </source>
</evidence>
<sequence>MRAGSDSSGKPTLNKKDHGNSSKDDKPSTSSTSAFFPRSDPKNEESSPLPISAMPYIYPAEDDDHEYDMHAPSNRNGNGPKPLLLQGDADGSIDVQNGDGHKSYKNERHVAGFVQKKYEIPSASETIRQATMTTSNYHSIDGEKSNSSSNQVKSVSNDDEYGSIKSGFSARVVSSTTRIDPCGKPYTAYAVCVEKLDGGKYNIEHRYSDFHKLYSDLKVNGCVLKSSFPNKSLAGRIGQWTPSLKLAPDANRDLIQRREKMLDQWMSELCETMQQQNPYKPGTNILHGELRNRIHQFLLKSSVTLPPCDKSNHIDWDGLLDSENDDILIDEKMKRADGIQKFIGNPISFSLSSSIRQAAYTVLHMCRNSNMHVHDADKSIPLDLLQNARGLVFLTVIKAGMGVSMRCGTGLLIARKEDDSWSAPVALGAVGFGWGLMVGGDITNYMLVLNTDRAVKTFSNKRSVTLGGELSIAAGPVGRSMTANINVADDNPVVGAYAYAHSKGFFAGISFEGSVVSIRPEVNAKFYGCDLTAEQILYGDIPRPLAALPLYEVINDAMRLEIPDGFRPSEVLFGGRM</sequence>
<dbReference type="InterPro" id="IPR036871">
    <property type="entry name" value="PX_dom_sf"/>
</dbReference>
<name>A0AAD3HEV9_9STRA</name>
<dbReference type="PANTHER" id="PTHR15629">
    <property type="entry name" value="SH3YL1 PROTEIN"/>
    <property type="match status" value="1"/>
</dbReference>
<feature type="domain" description="PX" evidence="2">
    <location>
        <begin position="167"/>
        <end position="305"/>
    </location>
</feature>
<proteinExistence type="predicted"/>
<reference evidence="3 4" key="1">
    <citation type="journal article" date="2021" name="Sci. Rep.">
        <title>The genome of the diatom Chaetoceros tenuissimus carries an ancient integrated fragment of an extant virus.</title>
        <authorList>
            <person name="Hongo Y."/>
            <person name="Kimura K."/>
            <person name="Takaki Y."/>
            <person name="Yoshida Y."/>
            <person name="Baba S."/>
            <person name="Kobayashi G."/>
            <person name="Nagasaki K."/>
            <person name="Hano T."/>
            <person name="Tomaru Y."/>
        </authorList>
    </citation>
    <scope>NUCLEOTIDE SEQUENCE [LARGE SCALE GENOMIC DNA]</scope>
    <source>
        <strain evidence="3 4">NIES-3715</strain>
    </source>
</reference>
<dbReference type="Proteomes" id="UP001054902">
    <property type="component" value="Unassembled WGS sequence"/>
</dbReference>
<keyword evidence="4" id="KW-1185">Reference proteome</keyword>
<dbReference type="InterPro" id="IPR001683">
    <property type="entry name" value="PX_dom"/>
</dbReference>
<dbReference type="SUPFAM" id="SSF64268">
    <property type="entry name" value="PX domain"/>
    <property type="match status" value="1"/>
</dbReference>
<comment type="caution">
    <text evidence="3">The sequence shown here is derived from an EMBL/GenBank/DDBJ whole genome shotgun (WGS) entry which is preliminary data.</text>
</comment>
<dbReference type="CDD" id="cd06093">
    <property type="entry name" value="PX_domain"/>
    <property type="match status" value="1"/>
</dbReference>
<feature type="region of interest" description="Disordered" evidence="1">
    <location>
        <begin position="1"/>
        <end position="103"/>
    </location>
</feature>
<dbReference type="EMBL" id="BLLK01000069">
    <property type="protein sequence ID" value="GFH60438.1"/>
    <property type="molecule type" value="Genomic_DNA"/>
</dbReference>
<feature type="compositionally biased region" description="Polar residues" evidence="1">
    <location>
        <begin position="1"/>
        <end position="11"/>
    </location>
</feature>
<feature type="compositionally biased region" description="Low complexity" evidence="1">
    <location>
        <begin position="145"/>
        <end position="155"/>
    </location>
</feature>
<dbReference type="PANTHER" id="PTHR15629:SF2">
    <property type="entry name" value="SH3 DOMAIN-CONTAINING YSC84-LIKE PROTEIN 1"/>
    <property type="match status" value="1"/>
</dbReference>
<dbReference type="Gene3D" id="3.30.1520.10">
    <property type="entry name" value="Phox-like domain"/>
    <property type="match status" value="1"/>
</dbReference>
<protein>
    <recommendedName>
        <fullName evidence="2">PX domain-containing protein</fullName>
    </recommendedName>
</protein>
<gene>
    <name evidence="3" type="ORF">CTEN210_16914</name>
</gene>
<dbReference type="PROSITE" id="PS50195">
    <property type="entry name" value="PX"/>
    <property type="match status" value="1"/>
</dbReference>
<dbReference type="InterPro" id="IPR051702">
    <property type="entry name" value="SH3_domain_YSC84-like"/>
</dbReference>
<evidence type="ECO:0000259" key="2">
    <source>
        <dbReference type="PROSITE" id="PS50195"/>
    </source>
</evidence>
<organism evidence="3 4">
    <name type="scientific">Chaetoceros tenuissimus</name>
    <dbReference type="NCBI Taxonomy" id="426638"/>
    <lineage>
        <taxon>Eukaryota</taxon>
        <taxon>Sar</taxon>
        <taxon>Stramenopiles</taxon>
        <taxon>Ochrophyta</taxon>
        <taxon>Bacillariophyta</taxon>
        <taxon>Coscinodiscophyceae</taxon>
        <taxon>Chaetocerotophycidae</taxon>
        <taxon>Chaetocerotales</taxon>
        <taxon>Chaetocerotaceae</taxon>
        <taxon>Chaetoceros</taxon>
    </lineage>
</organism>
<evidence type="ECO:0000313" key="4">
    <source>
        <dbReference type="Proteomes" id="UP001054902"/>
    </source>
</evidence>
<dbReference type="GO" id="GO:0035091">
    <property type="term" value="F:phosphatidylinositol binding"/>
    <property type="evidence" value="ECO:0007669"/>
    <property type="project" value="InterPro"/>
</dbReference>
<dbReference type="Pfam" id="PF04366">
    <property type="entry name" value="Ysc84"/>
    <property type="match status" value="1"/>
</dbReference>
<feature type="region of interest" description="Disordered" evidence="1">
    <location>
        <begin position="137"/>
        <end position="159"/>
    </location>
</feature>
<evidence type="ECO:0000256" key="1">
    <source>
        <dbReference type="SAM" id="MobiDB-lite"/>
    </source>
</evidence>
<dbReference type="AlphaFoldDB" id="A0AAD3HEV9"/>